<feature type="region of interest" description="Disordered" evidence="1">
    <location>
        <begin position="1"/>
        <end position="53"/>
    </location>
</feature>
<feature type="compositionally biased region" description="Basic and acidic residues" evidence="1">
    <location>
        <begin position="8"/>
        <end position="18"/>
    </location>
</feature>
<dbReference type="GO" id="GO:0003677">
    <property type="term" value="F:DNA binding"/>
    <property type="evidence" value="ECO:0007669"/>
    <property type="project" value="InterPro"/>
</dbReference>
<dbReference type="Proteomes" id="UP000316215">
    <property type="component" value="Chromosome"/>
</dbReference>
<evidence type="ECO:0000256" key="1">
    <source>
        <dbReference type="SAM" id="MobiDB-lite"/>
    </source>
</evidence>
<dbReference type="Pfam" id="PF00196">
    <property type="entry name" value="GerE"/>
    <property type="match status" value="1"/>
</dbReference>
<dbReference type="Gene3D" id="1.10.10.10">
    <property type="entry name" value="Winged helix-like DNA-binding domain superfamily/Winged helix DNA-binding domain"/>
    <property type="match status" value="1"/>
</dbReference>
<reference evidence="3 4" key="1">
    <citation type="submission" date="2017-07" db="EMBL/GenBank/DDBJ databases">
        <title>The Complete Genome of Streptomyces asterosporus-ZSY.</title>
        <authorList>
            <person name="Zhang S."/>
        </authorList>
    </citation>
    <scope>NUCLEOTIDE SEQUENCE [LARGE SCALE GENOMIC DNA]</scope>
    <source>
        <strain evidence="3 4">DSM 41452</strain>
    </source>
</reference>
<name>A0A514JK87_9ACTN</name>
<evidence type="ECO:0000259" key="2">
    <source>
        <dbReference type="Pfam" id="PF00196"/>
    </source>
</evidence>
<dbReference type="SUPFAM" id="SSF46894">
    <property type="entry name" value="C-terminal effector domain of the bipartite response regulators"/>
    <property type="match status" value="1"/>
</dbReference>
<proteinExistence type="predicted"/>
<feature type="compositionally biased region" description="Low complexity" evidence="1">
    <location>
        <begin position="39"/>
        <end position="52"/>
    </location>
</feature>
<organism evidence="3 4">
    <name type="scientific">Streptomyces calvus</name>
    <dbReference type="NCBI Taxonomy" id="67282"/>
    <lineage>
        <taxon>Bacteria</taxon>
        <taxon>Bacillati</taxon>
        <taxon>Actinomycetota</taxon>
        <taxon>Actinomycetes</taxon>
        <taxon>Kitasatosporales</taxon>
        <taxon>Streptomycetaceae</taxon>
        <taxon>Streptomyces</taxon>
    </lineage>
</organism>
<protein>
    <recommendedName>
        <fullName evidence="2">HTH luxR-type domain-containing protein</fullName>
    </recommendedName>
</protein>
<dbReference type="EMBL" id="CP022310">
    <property type="protein sequence ID" value="QDI67763.1"/>
    <property type="molecule type" value="Genomic_DNA"/>
</dbReference>
<evidence type="ECO:0000313" key="3">
    <source>
        <dbReference type="EMBL" id="QDI67763.1"/>
    </source>
</evidence>
<evidence type="ECO:0000313" key="4">
    <source>
        <dbReference type="Proteomes" id="UP000316215"/>
    </source>
</evidence>
<dbReference type="KEGG" id="sast:CD934_03105"/>
<dbReference type="AlphaFoldDB" id="A0A514JK87"/>
<accession>A0A514JK87</accession>
<keyword evidence="4" id="KW-1185">Reference proteome</keyword>
<feature type="domain" description="HTH luxR-type" evidence="2">
    <location>
        <begin position="51"/>
        <end position="93"/>
    </location>
</feature>
<dbReference type="InterPro" id="IPR016032">
    <property type="entry name" value="Sig_transdc_resp-reg_C-effctor"/>
</dbReference>
<sequence length="106" mass="11188">MIGLTIRPGRERPRERPRGSTWPAVRHPGTNGRNGSGGPSRPASAARACRTRGLSDTEISEQLFIGEVRVRAHLNRTTTQLDLDSRAQAVVVAYGTGSVVPGGSGG</sequence>
<dbReference type="GO" id="GO:0006355">
    <property type="term" value="P:regulation of DNA-templated transcription"/>
    <property type="evidence" value="ECO:0007669"/>
    <property type="project" value="InterPro"/>
</dbReference>
<gene>
    <name evidence="3" type="ORF">CD934_03105</name>
</gene>
<dbReference type="InterPro" id="IPR036388">
    <property type="entry name" value="WH-like_DNA-bd_sf"/>
</dbReference>
<dbReference type="InterPro" id="IPR000792">
    <property type="entry name" value="Tscrpt_reg_LuxR_C"/>
</dbReference>